<dbReference type="EMBL" id="CP051627">
    <property type="protein sequence ID" value="UPT21309.1"/>
    <property type="molecule type" value="Genomic_DNA"/>
</dbReference>
<organism evidence="1 2">
    <name type="scientific">Thermobifida alba</name>
    <name type="common">Thermomonospora alba</name>
    <dbReference type="NCBI Taxonomy" id="53522"/>
    <lineage>
        <taxon>Bacteria</taxon>
        <taxon>Bacillati</taxon>
        <taxon>Actinomycetota</taxon>
        <taxon>Actinomycetes</taxon>
        <taxon>Streptosporangiales</taxon>
        <taxon>Nocardiopsidaceae</taxon>
        <taxon>Thermobifida</taxon>
    </lineage>
</organism>
<reference evidence="1 2" key="1">
    <citation type="submission" date="2020-04" db="EMBL/GenBank/DDBJ databases">
        <title>Thermobifida alba genome sequencing and assembly.</title>
        <authorList>
            <person name="Luzics S."/>
            <person name="Horvath B."/>
            <person name="Nagy I."/>
            <person name="Toth A."/>
            <person name="Nagy I."/>
            <person name="Kukolya J."/>
        </authorList>
    </citation>
    <scope>NUCLEOTIDE SEQUENCE [LARGE SCALE GENOMIC DNA]</scope>
    <source>
        <strain evidence="1 2">DSM 43795</strain>
    </source>
</reference>
<dbReference type="RefSeq" id="WP_248593615.1">
    <property type="nucleotide sequence ID" value="NZ_BAABEB010000002.1"/>
</dbReference>
<sequence>MSRTLKVRLRGYPEAVLADDSVLVPTGRTTTGTDVIDYVSRLDRRIQEALQHRDGTPRRSTRLLVGSRVLEHTQRIPETGEVVLLAALPCDG</sequence>
<evidence type="ECO:0000313" key="1">
    <source>
        <dbReference type="EMBL" id="UPT21309.1"/>
    </source>
</evidence>
<keyword evidence="2" id="KW-1185">Reference proteome</keyword>
<evidence type="ECO:0008006" key="3">
    <source>
        <dbReference type="Google" id="ProtNLM"/>
    </source>
</evidence>
<accession>A0ABY4L1T0</accession>
<proteinExistence type="predicted"/>
<evidence type="ECO:0000313" key="2">
    <source>
        <dbReference type="Proteomes" id="UP000832041"/>
    </source>
</evidence>
<gene>
    <name evidence="1" type="ORF">FOF52_10325</name>
</gene>
<dbReference type="Proteomes" id="UP000832041">
    <property type="component" value="Chromosome"/>
</dbReference>
<name>A0ABY4L1T0_THEAE</name>
<protein>
    <recommendedName>
        <fullName evidence="3">MoaD/ThiS family protein</fullName>
    </recommendedName>
</protein>